<name>A0AAD4K876_9MUSC</name>
<dbReference type="EMBL" id="JAJJHW010000681">
    <property type="protein sequence ID" value="KAH8384774.1"/>
    <property type="molecule type" value="Genomic_DNA"/>
</dbReference>
<proteinExistence type="predicted"/>
<evidence type="ECO:0000256" key="1">
    <source>
        <dbReference type="SAM" id="MobiDB-lite"/>
    </source>
</evidence>
<feature type="region of interest" description="Disordered" evidence="1">
    <location>
        <begin position="117"/>
        <end position="137"/>
    </location>
</feature>
<protein>
    <submittedName>
        <fullName evidence="2">Uncharacterized protein</fullName>
    </submittedName>
</protein>
<evidence type="ECO:0000313" key="2">
    <source>
        <dbReference type="EMBL" id="KAH8384774.1"/>
    </source>
</evidence>
<dbReference type="AlphaFoldDB" id="A0AAD4K876"/>
<dbReference type="Proteomes" id="UP001200034">
    <property type="component" value="Unassembled WGS sequence"/>
</dbReference>
<keyword evidence="3" id="KW-1185">Reference proteome</keyword>
<sequence>MSRSLLAKHSTKQRKSTKVATVEGTTLSKSRMLLQRGTKLPEFKCLLAPKTPSAQCISLADSHKVPSTTEVRSLNCKRRYSAPKVAALRKPSEGSTSIAVLEKSTRLSDLTKYWTKPHTLQQKTEKSGGYSPHNLKG</sequence>
<evidence type="ECO:0000313" key="3">
    <source>
        <dbReference type="Proteomes" id="UP001200034"/>
    </source>
</evidence>
<reference evidence="2" key="1">
    <citation type="journal article" date="2021" name="Mol. Ecol. Resour.">
        <title>Phylogenomic analyses of the genus Drosophila reveals genomic signals of climate adaptation.</title>
        <authorList>
            <person name="Li F."/>
            <person name="Rane R.V."/>
            <person name="Luria V."/>
            <person name="Xiong Z."/>
            <person name="Chen J."/>
            <person name="Li Z."/>
            <person name="Catullo R.A."/>
            <person name="Griffin P.C."/>
            <person name="Schiffer M."/>
            <person name="Pearce S."/>
            <person name="Lee S.F."/>
            <person name="McElroy K."/>
            <person name="Stocker A."/>
            <person name="Shirriffs J."/>
            <person name="Cockerell F."/>
            <person name="Coppin C."/>
            <person name="Sgro C.M."/>
            <person name="Karger A."/>
            <person name="Cain J.W."/>
            <person name="Weber J.A."/>
            <person name="Santpere G."/>
            <person name="Kirschner M.W."/>
            <person name="Hoffmann A.A."/>
            <person name="Oakeshott J.G."/>
            <person name="Zhang G."/>
        </authorList>
    </citation>
    <scope>NUCLEOTIDE SEQUENCE</scope>
    <source>
        <strain evidence="2">BGI-SZ-2011g</strain>
    </source>
</reference>
<accession>A0AAD4K876</accession>
<comment type="caution">
    <text evidence="2">The sequence shown here is derived from an EMBL/GenBank/DDBJ whole genome shotgun (WGS) entry which is preliminary data.</text>
</comment>
<organism evidence="2 3">
    <name type="scientific">Drosophila rubida</name>
    <dbReference type="NCBI Taxonomy" id="30044"/>
    <lineage>
        <taxon>Eukaryota</taxon>
        <taxon>Metazoa</taxon>
        <taxon>Ecdysozoa</taxon>
        <taxon>Arthropoda</taxon>
        <taxon>Hexapoda</taxon>
        <taxon>Insecta</taxon>
        <taxon>Pterygota</taxon>
        <taxon>Neoptera</taxon>
        <taxon>Endopterygota</taxon>
        <taxon>Diptera</taxon>
        <taxon>Brachycera</taxon>
        <taxon>Muscomorpha</taxon>
        <taxon>Ephydroidea</taxon>
        <taxon>Drosophilidae</taxon>
        <taxon>Drosophila</taxon>
    </lineage>
</organism>
<gene>
    <name evidence="2" type="ORF">KR093_007879</name>
</gene>
<feature type="region of interest" description="Disordered" evidence="1">
    <location>
        <begin position="1"/>
        <end position="21"/>
    </location>
</feature>